<accession>A0A7G5MR63</accession>
<name>A0A7G5MR63_9FIRM</name>
<sequence>MSKVSIKLNSGDIAKLEKELERLNAIRFDAVLKKNLTQILNTARSDGTPVDSEELRKSSSMEGGEVGYTKEYAPHVEYGHRTRNGGFVQGQHFLKNNVDAQMPIYYKDLKEALKKG</sequence>
<dbReference type="EMBL" id="CP039126">
    <property type="protein sequence ID" value="QMW77106.1"/>
    <property type="molecule type" value="Genomic_DNA"/>
</dbReference>
<proteinExistence type="predicted"/>
<protein>
    <submittedName>
        <fullName evidence="2">HK97 gp10 family phage protein</fullName>
    </submittedName>
</protein>
<reference evidence="2 3" key="1">
    <citation type="submission" date="2019-04" db="EMBL/GenBank/DDBJ databases">
        <authorList>
            <person name="Schori C."/>
            <person name="Ahrens C."/>
        </authorList>
    </citation>
    <scope>NUCLEOTIDE SEQUENCE [LARGE SCALE GENOMIC DNA]</scope>
    <source>
        <strain evidence="2 3">DSM 2950</strain>
    </source>
</reference>
<dbReference type="GeneID" id="75055102"/>
<dbReference type="Proteomes" id="UP000515789">
    <property type="component" value="Chromosome"/>
</dbReference>
<organism evidence="2 3">
    <name type="scientific">Blautia producta</name>
    <dbReference type="NCBI Taxonomy" id="33035"/>
    <lineage>
        <taxon>Bacteria</taxon>
        <taxon>Bacillati</taxon>
        <taxon>Bacillota</taxon>
        <taxon>Clostridia</taxon>
        <taxon>Lachnospirales</taxon>
        <taxon>Lachnospiraceae</taxon>
        <taxon>Blautia</taxon>
    </lineage>
</organism>
<evidence type="ECO:0000313" key="3">
    <source>
        <dbReference type="Proteomes" id="UP000515789"/>
    </source>
</evidence>
<dbReference type="AlphaFoldDB" id="A0A7G5MR63"/>
<dbReference type="RefSeq" id="WP_018597241.1">
    <property type="nucleotide sequence ID" value="NZ_CABLBP010000042.1"/>
</dbReference>
<evidence type="ECO:0000313" key="2">
    <source>
        <dbReference type="EMBL" id="QMW77106.1"/>
    </source>
</evidence>
<feature type="region of interest" description="Disordered" evidence="1">
    <location>
        <begin position="44"/>
        <end position="66"/>
    </location>
</feature>
<gene>
    <name evidence="2" type="ORF">E5259_05540</name>
</gene>
<evidence type="ECO:0000256" key="1">
    <source>
        <dbReference type="SAM" id="MobiDB-lite"/>
    </source>
</evidence>